<dbReference type="Pfam" id="PF12796">
    <property type="entry name" value="Ank_2"/>
    <property type="match status" value="1"/>
</dbReference>
<evidence type="ECO:0000256" key="3">
    <source>
        <dbReference type="PROSITE-ProRule" id="PRU00023"/>
    </source>
</evidence>
<proteinExistence type="predicted"/>
<dbReference type="PROSITE" id="PS50088">
    <property type="entry name" value="ANK_REPEAT"/>
    <property type="match status" value="4"/>
</dbReference>
<feature type="repeat" description="ANK" evidence="3">
    <location>
        <begin position="97"/>
        <end position="126"/>
    </location>
</feature>
<evidence type="ECO:0000256" key="1">
    <source>
        <dbReference type="ARBA" id="ARBA00022737"/>
    </source>
</evidence>
<accession>A0ABD2PZV3</accession>
<dbReference type="Gene3D" id="1.25.40.20">
    <property type="entry name" value="Ankyrin repeat-containing domain"/>
    <property type="match status" value="1"/>
</dbReference>
<dbReference type="SMART" id="SM00248">
    <property type="entry name" value="ANK"/>
    <property type="match status" value="5"/>
</dbReference>
<name>A0ABD2PZV3_9PLAT</name>
<dbReference type="PROSITE" id="PS50297">
    <property type="entry name" value="ANK_REP_REGION"/>
    <property type="match status" value="4"/>
</dbReference>
<evidence type="ECO:0000256" key="4">
    <source>
        <dbReference type="SAM" id="MobiDB-lite"/>
    </source>
</evidence>
<keyword evidence="1" id="KW-0677">Repeat</keyword>
<feature type="compositionally biased region" description="Pro residues" evidence="4">
    <location>
        <begin position="1"/>
        <end position="12"/>
    </location>
</feature>
<organism evidence="5 6">
    <name type="scientific">Cichlidogyrus casuarinus</name>
    <dbReference type="NCBI Taxonomy" id="1844966"/>
    <lineage>
        <taxon>Eukaryota</taxon>
        <taxon>Metazoa</taxon>
        <taxon>Spiralia</taxon>
        <taxon>Lophotrochozoa</taxon>
        <taxon>Platyhelminthes</taxon>
        <taxon>Monogenea</taxon>
        <taxon>Monopisthocotylea</taxon>
        <taxon>Dactylogyridea</taxon>
        <taxon>Ancyrocephalidae</taxon>
        <taxon>Cichlidogyrus</taxon>
    </lineage>
</organism>
<dbReference type="PANTHER" id="PTHR24161:SF85">
    <property type="entry name" value="PALMITOYLTRANSFERASE HIP14"/>
    <property type="match status" value="1"/>
</dbReference>
<feature type="region of interest" description="Disordered" evidence="4">
    <location>
        <begin position="1"/>
        <end position="21"/>
    </location>
</feature>
<dbReference type="Pfam" id="PF13637">
    <property type="entry name" value="Ank_4"/>
    <property type="match status" value="1"/>
</dbReference>
<feature type="repeat" description="ANK" evidence="3">
    <location>
        <begin position="127"/>
        <end position="159"/>
    </location>
</feature>
<reference evidence="5 6" key="1">
    <citation type="submission" date="2024-11" db="EMBL/GenBank/DDBJ databases">
        <title>Adaptive evolution of stress response genes in parasites aligns with host niche diversity.</title>
        <authorList>
            <person name="Hahn C."/>
            <person name="Resl P."/>
        </authorList>
    </citation>
    <scope>NUCLEOTIDE SEQUENCE [LARGE SCALE GENOMIC DNA]</scope>
    <source>
        <strain evidence="5">EGGRZ-B1_66</strain>
        <tissue evidence="5">Body</tissue>
    </source>
</reference>
<dbReference type="PANTHER" id="PTHR24161">
    <property type="entry name" value="ANK_REP_REGION DOMAIN-CONTAINING PROTEIN-RELATED"/>
    <property type="match status" value="1"/>
</dbReference>
<protein>
    <submittedName>
        <fullName evidence="5">Uncharacterized protein</fullName>
    </submittedName>
</protein>
<evidence type="ECO:0000313" key="6">
    <source>
        <dbReference type="Proteomes" id="UP001626550"/>
    </source>
</evidence>
<comment type="caution">
    <text evidence="5">The sequence shown here is derived from an EMBL/GenBank/DDBJ whole genome shotgun (WGS) entry which is preliminary data.</text>
</comment>
<feature type="repeat" description="ANK" evidence="3">
    <location>
        <begin position="60"/>
        <end position="92"/>
    </location>
</feature>
<dbReference type="EMBL" id="JBJKFK010001514">
    <property type="protein sequence ID" value="KAL3312889.1"/>
    <property type="molecule type" value="Genomic_DNA"/>
</dbReference>
<dbReference type="SUPFAM" id="SSF48403">
    <property type="entry name" value="Ankyrin repeat"/>
    <property type="match status" value="1"/>
</dbReference>
<evidence type="ECO:0000313" key="5">
    <source>
        <dbReference type="EMBL" id="KAL3312889.1"/>
    </source>
</evidence>
<dbReference type="Proteomes" id="UP001626550">
    <property type="component" value="Unassembled WGS sequence"/>
</dbReference>
<keyword evidence="6" id="KW-1185">Reference proteome</keyword>
<dbReference type="InterPro" id="IPR036770">
    <property type="entry name" value="Ankyrin_rpt-contain_sf"/>
</dbReference>
<gene>
    <name evidence="5" type="ORF">Ciccas_008513</name>
</gene>
<dbReference type="InterPro" id="IPR002110">
    <property type="entry name" value="Ankyrin_rpt"/>
</dbReference>
<keyword evidence="2 3" id="KW-0040">ANK repeat</keyword>
<sequence>MSKPYPTQPPPGAETAEQQTDSSQWPIVKACQYGALARVVQLVEHEDPTQAVDVNQLDDEGVSLLHWAAINNRRQIVMYLVSKGANVDRLGGNLVATPLQWAIRENHLDMVSLLVSHGADPTVQEKSGFNSLHVAIQCGFLNITLYLLSLGININCQTADGLTPLMVSAMFNHSPEIIRLLCKWGADPNFQDSNGNSAAHFALQHGNFTAIVQLNKNSNVNWTLRNRANLAPFDVSLIVQFDPYSTSHSLIAKL</sequence>
<dbReference type="AlphaFoldDB" id="A0ABD2PZV3"/>
<evidence type="ECO:0000256" key="2">
    <source>
        <dbReference type="ARBA" id="ARBA00023043"/>
    </source>
</evidence>
<feature type="repeat" description="ANK" evidence="3">
    <location>
        <begin position="160"/>
        <end position="193"/>
    </location>
</feature>